<feature type="transmembrane region" description="Helical" evidence="9">
    <location>
        <begin position="138"/>
        <end position="158"/>
    </location>
</feature>
<keyword evidence="6 9" id="KW-0378">Hydrolase</keyword>
<keyword evidence="7 9" id="KW-1133">Transmembrane helix</keyword>
<feature type="transmembrane region" description="Helical" evidence="9">
    <location>
        <begin position="101"/>
        <end position="118"/>
    </location>
</feature>
<dbReference type="NCBIfam" id="TIGR00077">
    <property type="entry name" value="lspA"/>
    <property type="match status" value="1"/>
</dbReference>
<organism evidence="11 12">
    <name type="scientific">Cupriavidus respiraculi</name>
    <dbReference type="NCBI Taxonomy" id="195930"/>
    <lineage>
        <taxon>Bacteria</taxon>
        <taxon>Pseudomonadati</taxon>
        <taxon>Pseudomonadota</taxon>
        <taxon>Betaproteobacteria</taxon>
        <taxon>Burkholderiales</taxon>
        <taxon>Burkholderiaceae</taxon>
        <taxon>Cupriavidus</taxon>
    </lineage>
</organism>
<keyword evidence="3 9" id="KW-0645">Protease</keyword>
<name>A0ABM8XTZ3_9BURK</name>
<keyword evidence="12" id="KW-1185">Reference proteome</keyword>
<dbReference type="InterPro" id="IPR001872">
    <property type="entry name" value="Peptidase_A8"/>
</dbReference>
<comment type="caution">
    <text evidence="9">Lacks conserved residue(s) required for the propagation of feature annotation.</text>
</comment>
<keyword evidence="4 9" id="KW-0812">Transmembrane</keyword>
<evidence type="ECO:0000256" key="8">
    <source>
        <dbReference type="ARBA" id="ARBA00023136"/>
    </source>
</evidence>
<keyword evidence="11" id="KW-0449">Lipoprotein</keyword>
<sequence length="168" mass="18472">MIGTMQADRNARSGFLLAALVLAADIVTKAAIVGWVEYGTQHDWLPVLNIVHLLNRGAAFSFLHDAGGWQRVFFIAVALVASAFLVFMIRRPGTSRSEQMAFGLILGGALANMFDRTARGAVVDWIDFHWGMHHWPAFNMADIGITVGAALLVIYELFGRKQVRETNG</sequence>
<accession>A0ABM8XTZ3</accession>
<dbReference type="PRINTS" id="PR00781">
    <property type="entry name" value="LIPOSIGPTASE"/>
</dbReference>
<dbReference type="Proteomes" id="UP000721236">
    <property type="component" value="Unassembled WGS sequence"/>
</dbReference>
<comment type="similarity">
    <text evidence="1 9 10">Belongs to the peptidase A8 family.</text>
</comment>
<protein>
    <recommendedName>
        <fullName evidence="9">Lipoprotein signal peptidase</fullName>
        <ecNumber evidence="9">3.4.23.36</ecNumber>
    </recommendedName>
    <alternativeName>
        <fullName evidence="9">Prolipoprotein signal peptidase</fullName>
    </alternativeName>
    <alternativeName>
        <fullName evidence="9">Signal peptidase II</fullName>
        <shortName evidence="9">SPase II</shortName>
    </alternativeName>
</protein>
<evidence type="ECO:0000256" key="4">
    <source>
        <dbReference type="ARBA" id="ARBA00022692"/>
    </source>
</evidence>
<evidence type="ECO:0000256" key="10">
    <source>
        <dbReference type="RuleBase" id="RU004181"/>
    </source>
</evidence>
<evidence type="ECO:0000256" key="3">
    <source>
        <dbReference type="ARBA" id="ARBA00022670"/>
    </source>
</evidence>
<keyword evidence="5 9" id="KW-0064">Aspartyl protease</keyword>
<evidence type="ECO:0000256" key="5">
    <source>
        <dbReference type="ARBA" id="ARBA00022750"/>
    </source>
</evidence>
<comment type="catalytic activity">
    <reaction evidence="9">
        <text>Release of signal peptides from bacterial membrane prolipoproteins. Hydrolyzes -Xaa-Yaa-Zaa-|-(S,diacylglyceryl)Cys-, in which Xaa is hydrophobic (preferably Leu), and Yaa (Ala or Ser) and Zaa (Gly or Ala) have small, neutral side chains.</text>
        <dbReference type="EC" id="3.4.23.36"/>
    </reaction>
</comment>
<reference evidence="11 12" key="1">
    <citation type="submission" date="2021-08" db="EMBL/GenBank/DDBJ databases">
        <authorList>
            <person name="Peeters C."/>
        </authorList>
    </citation>
    <scope>NUCLEOTIDE SEQUENCE [LARGE SCALE GENOMIC DNA]</scope>
    <source>
        <strain evidence="11 12">LMG 21510</strain>
    </source>
</reference>
<dbReference type="PANTHER" id="PTHR33695">
    <property type="entry name" value="LIPOPROTEIN SIGNAL PEPTIDASE"/>
    <property type="match status" value="1"/>
</dbReference>
<dbReference type="PANTHER" id="PTHR33695:SF1">
    <property type="entry name" value="LIPOPROTEIN SIGNAL PEPTIDASE"/>
    <property type="match status" value="1"/>
</dbReference>
<comment type="subcellular location">
    <subcellularLocation>
        <location evidence="9">Cell membrane</location>
        <topology evidence="9">Multi-pass membrane protein</topology>
    </subcellularLocation>
</comment>
<evidence type="ECO:0000256" key="6">
    <source>
        <dbReference type="ARBA" id="ARBA00022801"/>
    </source>
</evidence>
<comment type="pathway">
    <text evidence="9">Protein modification; lipoprotein biosynthesis (signal peptide cleavage).</text>
</comment>
<evidence type="ECO:0000313" key="12">
    <source>
        <dbReference type="Proteomes" id="UP000721236"/>
    </source>
</evidence>
<dbReference type="EC" id="3.4.23.36" evidence="9"/>
<comment type="function">
    <text evidence="9">This protein specifically catalyzes the removal of signal peptides from prolipoproteins.</text>
</comment>
<feature type="transmembrane region" description="Helical" evidence="9">
    <location>
        <begin position="72"/>
        <end position="89"/>
    </location>
</feature>
<keyword evidence="2 9" id="KW-1003">Cell membrane</keyword>
<gene>
    <name evidence="11" type="primary">lspA_2</name>
    <name evidence="9" type="synonym">lspA</name>
    <name evidence="11" type="ORF">LMG21510_04952</name>
</gene>
<evidence type="ECO:0000256" key="7">
    <source>
        <dbReference type="ARBA" id="ARBA00022989"/>
    </source>
</evidence>
<evidence type="ECO:0000313" key="11">
    <source>
        <dbReference type="EMBL" id="CAG9183834.1"/>
    </source>
</evidence>
<evidence type="ECO:0000256" key="9">
    <source>
        <dbReference type="HAMAP-Rule" id="MF_00161"/>
    </source>
</evidence>
<proteinExistence type="inferred from homology"/>
<dbReference type="GO" id="GO:0004190">
    <property type="term" value="F:aspartic-type endopeptidase activity"/>
    <property type="evidence" value="ECO:0007669"/>
    <property type="project" value="UniProtKB-EC"/>
</dbReference>
<feature type="active site" evidence="9">
    <location>
        <position position="142"/>
    </location>
</feature>
<feature type="active site" evidence="9">
    <location>
        <position position="124"/>
    </location>
</feature>
<dbReference type="HAMAP" id="MF_00161">
    <property type="entry name" value="LspA"/>
    <property type="match status" value="1"/>
</dbReference>
<keyword evidence="8 9" id="KW-0472">Membrane</keyword>
<comment type="caution">
    <text evidence="11">The sequence shown here is derived from an EMBL/GenBank/DDBJ whole genome shotgun (WGS) entry which is preliminary data.</text>
</comment>
<dbReference type="EMBL" id="CAJZAH010000010">
    <property type="protein sequence ID" value="CAG9183834.1"/>
    <property type="molecule type" value="Genomic_DNA"/>
</dbReference>
<evidence type="ECO:0000256" key="1">
    <source>
        <dbReference type="ARBA" id="ARBA00006139"/>
    </source>
</evidence>
<evidence type="ECO:0000256" key="2">
    <source>
        <dbReference type="ARBA" id="ARBA00022475"/>
    </source>
</evidence>
<dbReference type="Pfam" id="PF01252">
    <property type="entry name" value="Peptidase_A8"/>
    <property type="match status" value="1"/>
</dbReference>